<keyword evidence="3" id="KW-1185">Reference proteome</keyword>
<comment type="caution">
    <text evidence="2">The sequence shown here is derived from an EMBL/GenBank/DDBJ whole genome shotgun (WGS) entry which is preliminary data.</text>
</comment>
<feature type="region of interest" description="Disordered" evidence="1">
    <location>
        <begin position="79"/>
        <end position="114"/>
    </location>
</feature>
<reference evidence="2 3" key="1">
    <citation type="submission" date="2021-07" db="EMBL/GenBank/DDBJ databases">
        <authorList>
            <person name="Palmer J.M."/>
        </authorList>
    </citation>
    <scope>NUCLEOTIDE SEQUENCE [LARGE SCALE GENOMIC DNA]</scope>
    <source>
        <strain evidence="2 3">AT_MEX2019</strain>
        <tissue evidence="2">Muscle</tissue>
    </source>
</reference>
<sequence>MRLFFLSQFLQPNIRVVAISCHRSVDSARLAVTDPSMCRKIIELIKTNVPGRNTRRDLNSSPSTEEEFNKINKEIWKIQTSRDQPTLGQNRENNTDKSKINTQNVNINRHKMTK</sequence>
<evidence type="ECO:0000256" key="1">
    <source>
        <dbReference type="SAM" id="MobiDB-lite"/>
    </source>
</evidence>
<evidence type="ECO:0000313" key="3">
    <source>
        <dbReference type="Proteomes" id="UP001345963"/>
    </source>
</evidence>
<protein>
    <submittedName>
        <fullName evidence="2">Uncharacterized protein</fullName>
    </submittedName>
</protein>
<dbReference type="EMBL" id="JAHUTI010091467">
    <property type="protein sequence ID" value="MED6262076.1"/>
    <property type="molecule type" value="Genomic_DNA"/>
</dbReference>
<evidence type="ECO:0000313" key="2">
    <source>
        <dbReference type="EMBL" id="MED6262076.1"/>
    </source>
</evidence>
<proteinExistence type="predicted"/>
<organism evidence="2 3">
    <name type="scientific">Ataeniobius toweri</name>
    <dbReference type="NCBI Taxonomy" id="208326"/>
    <lineage>
        <taxon>Eukaryota</taxon>
        <taxon>Metazoa</taxon>
        <taxon>Chordata</taxon>
        <taxon>Craniata</taxon>
        <taxon>Vertebrata</taxon>
        <taxon>Euteleostomi</taxon>
        <taxon>Actinopterygii</taxon>
        <taxon>Neopterygii</taxon>
        <taxon>Teleostei</taxon>
        <taxon>Neoteleostei</taxon>
        <taxon>Acanthomorphata</taxon>
        <taxon>Ovalentaria</taxon>
        <taxon>Atherinomorphae</taxon>
        <taxon>Cyprinodontiformes</taxon>
        <taxon>Goodeidae</taxon>
        <taxon>Ataeniobius</taxon>
    </lineage>
</organism>
<accession>A0ABU7CH04</accession>
<gene>
    <name evidence="2" type="ORF">ATANTOWER_014140</name>
</gene>
<name>A0ABU7CH04_9TELE</name>
<feature type="compositionally biased region" description="Polar residues" evidence="1">
    <location>
        <begin position="79"/>
        <end position="92"/>
    </location>
</feature>
<dbReference type="Proteomes" id="UP001345963">
    <property type="component" value="Unassembled WGS sequence"/>
</dbReference>